<dbReference type="EMBL" id="JAGGMV010000001">
    <property type="protein sequence ID" value="MBP2201209.1"/>
    <property type="molecule type" value="Genomic_DNA"/>
</dbReference>
<evidence type="ECO:0000313" key="2">
    <source>
        <dbReference type="Proteomes" id="UP000740329"/>
    </source>
</evidence>
<accession>A0A8J7RF97</accession>
<dbReference type="RefSeq" id="WP_209590663.1">
    <property type="nucleotide sequence ID" value="NZ_JAGGMV010000001.1"/>
</dbReference>
<gene>
    <name evidence="1" type="ORF">J3E07_000607</name>
</gene>
<sequence length="328" mass="36776">MTKDSKSSGLKYIITILTILSVLVGVSSVSATEVLLVSDNYADCLTAGTLQEVLNDTVIVTTPWGEYENETWDAIVAEDPETVYIIGGPVAIPTDYDDNLEENNITYARLNGSNRYETNQEIINRFIERFREANITNITIAYGDDVNGNCTGWGFVILTNGTNLSIDNDTVDYLNITNDTNITIIETPFFNGSTIVQRLNNRGFSVSTQAMPDWVLQKKVQNTRQLLIRKMQRLTVYGQNMSADPTYQALENKLAEVDENIANENYVQAYAFEIELENMISQYKFTNKKNFKYTGYSTVNSNSSNYTNPGVGYGKTKVKVNNPNKPVK</sequence>
<evidence type="ECO:0000313" key="1">
    <source>
        <dbReference type="EMBL" id="MBP2201209.1"/>
    </source>
</evidence>
<reference evidence="1" key="1">
    <citation type="submission" date="2021-03" db="EMBL/GenBank/DDBJ databases">
        <title>Genomic Encyclopedia of Type Strains, Phase IV (KMG-V): Genome sequencing to study the core and pangenomes of soil and plant-associated prokaryotes.</title>
        <authorList>
            <person name="Whitman W."/>
        </authorList>
    </citation>
    <scope>NUCLEOTIDE SEQUENCE</scope>
    <source>
        <strain evidence="1">C4</strain>
    </source>
</reference>
<dbReference type="Proteomes" id="UP000740329">
    <property type="component" value="Unassembled WGS sequence"/>
</dbReference>
<name>A0A8J7RF97_METVO</name>
<dbReference type="Gene3D" id="3.40.50.12090">
    <property type="match status" value="1"/>
</dbReference>
<proteinExistence type="predicted"/>
<comment type="caution">
    <text evidence="1">The sequence shown here is derived from an EMBL/GenBank/DDBJ whole genome shotgun (WGS) entry which is preliminary data.</text>
</comment>
<protein>
    <submittedName>
        <fullName evidence="1">Putative cell wall-binding protein</fullName>
    </submittedName>
</protein>
<organism evidence="1 2">
    <name type="scientific">Methanococcus voltae</name>
    <dbReference type="NCBI Taxonomy" id="2188"/>
    <lineage>
        <taxon>Archaea</taxon>
        <taxon>Methanobacteriati</taxon>
        <taxon>Methanobacteriota</taxon>
        <taxon>Methanomada group</taxon>
        <taxon>Methanococci</taxon>
        <taxon>Methanococcales</taxon>
        <taxon>Methanococcaceae</taxon>
        <taxon>Methanococcus</taxon>
    </lineage>
</organism>
<dbReference type="AlphaFoldDB" id="A0A8J7RF97"/>